<comment type="catalytic activity">
    <reaction evidence="35">
        <text>uroporphyrin I(in) + ATP + H2O = uroporphyrin I(out) + ADP + phosphate + H(+)</text>
        <dbReference type="Rhea" id="RHEA:66772"/>
        <dbReference type="ChEBI" id="CHEBI:15377"/>
        <dbReference type="ChEBI" id="CHEBI:15378"/>
        <dbReference type="ChEBI" id="CHEBI:30616"/>
        <dbReference type="ChEBI" id="CHEBI:43474"/>
        <dbReference type="ChEBI" id="CHEBI:167480"/>
        <dbReference type="ChEBI" id="CHEBI:456216"/>
    </reaction>
    <physiologicalReaction direction="left-to-right" evidence="35">
        <dbReference type="Rhea" id="RHEA:66773"/>
    </physiologicalReaction>
</comment>
<dbReference type="InterPro" id="IPR017871">
    <property type="entry name" value="ABC_transporter-like_CS"/>
</dbReference>
<dbReference type="FunFam" id="3.40.50.300:FF:000186">
    <property type="entry name" value="ATP-binding cassette sub-family B member 7, mitochondrial"/>
    <property type="match status" value="1"/>
</dbReference>
<dbReference type="GO" id="GO:0000139">
    <property type="term" value="C:Golgi membrane"/>
    <property type="evidence" value="ECO:0007669"/>
    <property type="project" value="UniProtKB-SubCell"/>
</dbReference>
<evidence type="ECO:0000259" key="43">
    <source>
        <dbReference type="PROSITE" id="PS50929"/>
    </source>
</evidence>
<evidence type="ECO:0000256" key="21">
    <source>
        <dbReference type="ARBA" id="ARBA00022967"/>
    </source>
</evidence>
<evidence type="ECO:0000313" key="44">
    <source>
        <dbReference type="EMBL" id="CAL4080451.1"/>
    </source>
</evidence>
<feature type="transmembrane region" description="Helical" evidence="41">
    <location>
        <begin position="361"/>
        <end position="381"/>
    </location>
</feature>
<reference evidence="44 45" key="1">
    <citation type="submission" date="2024-05" db="EMBL/GenBank/DDBJ databases">
        <authorList>
            <person name="Wallberg A."/>
        </authorList>
    </citation>
    <scope>NUCLEOTIDE SEQUENCE [LARGE SCALE GENOMIC DNA]</scope>
</reference>
<dbReference type="PROSITE" id="PS50893">
    <property type="entry name" value="ABC_TRANSPORTER_2"/>
    <property type="match status" value="1"/>
</dbReference>
<evidence type="ECO:0000256" key="1">
    <source>
        <dbReference type="ARBA" id="ARBA00004146"/>
    </source>
</evidence>
<comment type="similarity">
    <text evidence="29">Belongs to the ABC transporter superfamily. ABCB family. Heavy Metal importer (TC 3.A.1.210) subfamily.</text>
</comment>
<evidence type="ECO:0000256" key="29">
    <source>
        <dbReference type="ARBA" id="ARBA00024363"/>
    </source>
</evidence>
<keyword evidence="45" id="KW-1185">Reference proteome</keyword>
<evidence type="ECO:0000256" key="24">
    <source>
        <dbReference type="ARBA" id="ARBA00023128"/>
    </source>
</evidence>
<keyword evidence="17" id="KW-0967">Endosome</keyword>
<evidence type="ECO:0000256" key="17">
    <source>
        <dbReference type="ARBA" id="ARBA00022753"/>
    </source>
</evidence>
<dbReference type="PANTHER" id="PTHR24221">
    <property type="entry name" value="ATP-BINDING CASSETTE SUB-FAMILY B"/>
    <property type="match status" value="1"/>
</dbReference>
<dbReference type="GO" id="GO:0032585">
    <property type="term" value="C:multivesicular body membrane"/>
    <property type="evidence" value="ECO:0007669"/>
    <property type="project" value="UniProtKB-SubCell"/>
</dbReference>
<comment type="catalytic activity">
    <reaction evidence="40">
        <text>coproporphyrin I(in) + ATP + H2O = coproporphyrin I(out) + ADP + phosphate + H(+)</text>
        <dbReference type="Rhea" id="RHEA:66768"/>
        <dbReference type="ChEBI" id="CHEBI:15377"/>
        <dbReference type="ChEBI" id="CHEBI:15378"/>
        <dbReference type="ChEBI" id="CHEBI:30616"/>
        <dbReference type="ChEBI" id="CHEBI:43474"/>
        <dbReference type="ChEBI" id="CHEBI:167478"/>
        <dbReference type="ChEBI" id="CHEBI:456216"/>
    </reaction>
    <physiologicalReaction direction="left-to-right" evidence="40">
        <dbReference type="Rhea" id="RHEA:66769"/>
    </physiologicalReaction>
</comment>
<dbReference type="InterPro" id="IPR011527">
    <property type="entry name" value="ABC1_TM_dom"/>
</dbReference>
<dbReference type="Gene3D" id="3.40.50.300">
    <property type="entry name" value="P-loop containing nucleotide triphosphate hydrolases"/>
    <property type="match status" value="1"/>
</dbReference>
<comment type="catalytic activity">
    <reaction evidence="39">
        <text>coproporphyrin III(in) + ATP + H2O = coproporphyrin III(out) + ADP + phosphate + H(+)</text>
        <dbReference type="Rhea" id="RHEA:66664"/>
        <dbReference type="ChEBI" id="CHEBI:15377"/>
        <dbReference type="ChEBI" id="CHEBI:15378"/>
        <dbReference type="ChEBI" id="CHEBI:30616"/>
        <dbReference type="ChEBI" id="CHEBI:43474"/>
        <dbReference type="ChEBI" id="CHEBI:131725"/>
        <dbReference type="ChEBI" id="CHEBI:456216"/>
    </reaction>
    <physiologicalReaction direction="left-to-right" evidence="39">
        <dbReference type="Rhea" id="RHEA:66665"/>
    </physiologicalReaction>
</comment>
<dbReference type="SMART" id="SM00382">
    <property type="entry name" value="AAA"/>
    <property type="match status" value="1"/>
</dbReference>
<feature type="transmembrane region" description="Helical" evidence="41">
    <location>
        <begin position="12"/>
        <end position="28"/>
    </location>
</feature>
<dbReference type="InterPro" id="IPR027417">
    <property type="entry name" value="P-loop_NTPase"/>
</dbReference>
<name>A0AAV2QFT3_MEGNR</name>
<evidence type="ECO:0000256" key="27">
    <source>
        <dbReference type="ARBA" id="ARBA00023228"/>
    </source>
</evidence>
<dbReference type="Pfam" id="PF00005">
    <property type="entry name" value="ABC_tran"/>
    <property type="match status" value="1"/>
</dbReference>
<evidence type="ECO:0000256" key="2">
    <source>
        <dbReference type="ARBA" id="ARBA00004333"/>
    </source>
</evidence>
<dbReference type="CDD" id="cd03253">
    <property type="entry name" value="ABCC_ATM1_transporter"/>
    <property type="match status" value="1"/>
</dbReference>
<feature type="transmembrane region" description="Helical" evidence="41">
    <location>
        <begin position="240"/>
        <end position="261"/>
    </location>
</feature>
<evidence type="ECO:0000256" key="5">
    <source>
        <dbReference type="ARBA" id="ARBA00004414"/>
    </source>
</evidence>
<dbReference type="GO" id="GO:0005789">
    <property type="term" value="C:endoplasmic reticulum membrane"/>
    <property type="evidence" value="ECO:0007669"/>
    <property type="project" value="UniProtKB-SubCell"/>
</dbReference>
<comment type="caution">
    <text evidence="44">The sequence shown here is derived from an EMBL/GenBank/DDBJ whole genome shotgun (WGS) entry which is preliminary data.</text>
</comment>
<keyword evidence="18" id="KW-1000">Mitochondrion outer membrane</keyword>
<comment type="subunit">
    <text evidence="11">Homodimer.</text>
</comment>
<dbReference type="CDD" id="cd18581">
    <property type="entry name" value="ABC_6TM_ABCB6"/>
    <property type="match status" value="1"/>
</dbReference>
<dbReference type="SUPFAM" id="SSF90123">
    <property type="entry name" value="ABC transporter transmembrane region"/>
    <property type="match status" value="1"/>
</dbReference>
<dbReference type="Pfam" id="PF00664">
    <property type="entry name" value="ABC_membrane"/>
    <property type="match status" value="1"/>
</dbReference>
<evidence type="ECO:0000256" key="33">
    <source>
        <dbReference type="ARBA" id="ARBA00047649"/>
    </source>
</evidence>
<keyword evidence="13" id="KW-1003">Cell membrane</keyword>
<comment type="catalytic activity">
    <reaction evidence="38">
        <text>uroporphyrin III(in) + ATP + H2O = uroporphyrin III(out) + ADP + phosphate + H(+)</text>
        <dbReference type="Rhea" id="RHEA:66776"/>
        <dbReference type="ChEBI" id="CHEBI:15377"/>
        <dbReference type="ChEBI" id="CHEBI:15378"/>
        <dbReference type="ChEBI" id="CHEBI:30616"/>
        <dbReference type="ChEBI" id="CHEBI:43474"/>
        <dbReference type="ChEBI" id="CHEBI:167479"/>
        <dbReference type="ChEBI" id="CHEBI:456216"/>
    </reaction>
    <physiologicalReaction direction="left-to-right" evidence="38">
        <dbReference type="Rhea" id="RHEA:66777"/>
    </physiologicalReaction>
</comment>
<organism evidence="44 45">
    <name type="scientific">Meganyctiphanes norvegica</name>
    <name type="common">Northern krill</name>
    <name type="synonym">Thysanopoda norvegica</name>
    <dbReference type="NCBI Taxonomy" id="48144"/>
    <lineage>
        <taxon>Eukaryota</taxon>
        <taxon>Metazoa</taxon>
        <taxon>Ecdysozoa</taxon>
        <taxon>Arthropoda</taxon>
        <taxon>Crustacea</taxon>
        <taxon>Multicrustacea</taxon>
        <taxon>Malacostraca</taxon>
        <taxon>Eumalacostraca</taxon>
        <taxon>Eucarida</taxon>
        <taxon>Euphausiacea</taxon>
        <taxon>Euphausiidae</taxon>
        <taxon>Meganyctiphanes</taxon>
    </lineage>
</organism>
<dbReference type="InterPro" id="IPR039421">
    <property type="entry name" value="Type_1_exporter"/>
</dbReference>
<dbReference type="Gene3D" id="1.20.1560.10">
    <property type="entry name" value="ABC transporter type 1, transmembrane domain"/>
    <property type="match status" value="1"/>
</dbReference>
<evidence type="ECO:0000256" key="36">
    <source>
        <dbReference type="ARBA" id="ARBA00048309"/>
    </source>
</evidence>
<evidence type="ECO:0000256" key="19">
    <source>
        <dbReference type="ARBA" id="ARBA00022824"/>
    </source>
</evidence>
<dbReference type="PROSITE" id="PS50929">
    <property type="entry name" value="ABC_TM1F"/>
    <property type="match status" value="1"/>
</dbReference>
<dbReference type="EMBL" id="CAXKWB010005905">
    <property type="protein sequence ID" value="CAL4080451.1"/>
    <property type="molecule type" value="Genomic_DNA"/>
</dbReference>
<dbReference type="GO" id="GO:0015439">
    <property type="term" value="F:ABC-type heme transporter activity"/>
    <property type="evidence" value="ECO:0007669"/>
    <property type="project" value="UniProtKB-EC"/>
</dbReference>
<evidence type="ECO:0000256" key="13">
    <source>
        <dbReference type="ARBA" id="ARBA00022475"/>
    </source>
</evidence>
<dbReference type="GO" id="GO:0016887">
    <property type="term" value="F:ATP hydrolysis activity"/>
    <property type="evidence" value="ECO:0007669"/>
    <property type="project" value="InterPro"/>
</dbReference>
<feature type="domain" description="ABC transmembrane type-1" evidence="43">
    <location>
        <begin position="94"/>
        <end position="386"/>
    </location>
</feature>
<keyword evidence="20" id="KW-0067">ATP-binding</keyword>
<dbReference type="PROSITE" id="PS00211">
    <property type="entry name" value="ABC_TRANSPORTER_1"/>
    <property type="match status" value="1"/>
</dbReference>
<evidence type="ECO:0000256" key="10">
    <source>
        <dbReference type="ARBA" id="ARBA00004656"/>
    </source>
</evidence>
<keyword evidence="27" id="KW-0458">Lysosome</keyword>
<dbReference type="InterPro" id="IPR003439">
    <property type="entry name" value="ABC_transporter-like_ATP-bd"/>
</dbReference>
<evidence type="ECO:0000256" key="38">
    <source>
        <dbReference type="ARBA" id="ARBA00048510"/>
    </source>
</evidence>
<evidence type="ECO:0000256" key="30">
    <source>
        <dbReference type="ARBA" id="ARBA00024385"/>
    </source>
</evidence>
<dbReference type="GO" id="GO:0020037">
    <property type="term" value="F:heme binding"/>
    <property type="evidence" value="ECO:0007669"/>
    <property type="project" value="TreeGrafter"/>
</dbReference>
<feature type="transmembrane region" description="Helical" evidence="41">
    <location>
        <begin position="212"/>
        <end position="234"/>
    </location>
</feature>
<keyword evidence="22 41" id="KW-1133">Transmembrane helix</keyword>
<evidence type="ECO:0000256" key="34">
    <source>
        <dbReference type="ARBA" id="ARBA00047753"/>
    </source>
</evidence>
<evidence type="ECO:0000256" key="8">
    <source>
        <dbReference type="ARBA" id="ARBA00004651"/>
    </source>
</evidence>
<evidence type="ECO:0000256" key="26">
    <source>
        <dbReference type="ARBA" id="ARBA00023157"/>
    </source>
</evidence>
<evidence type="ECO:0000256" key="15">
    <source>
        <dbReference type="ARBA" id="ARBA00022692"/>
    </source>
</evidence>
<comment type="catalytic activity">
    <reaction evidence="37">
        <text>pheophorbide a(in) + ATP + H2O = pheophorbide a(out) + ADP + phosphate + H(+)</text>
        <dbReference type="Rhea" id="RHEA:61360"/>
        <dbReference type="ChEBI" id="CHEBI:15377"/>
        <dbReference type="ChEBI" id="CHEBI:15378"/>
        <dbReference type="ChEBI" id="CHEBI:30616"/>
        <dbReference type="ChEBI" id="CHEBI:43474"/>
        <dbReference type="ChEBI" id="CHEBI:58687"/>
        <dbReference type="ChEBI" id="CHEBI:456216"/>
    </reaction>
    <physiologicalReaction direction="left-to-right" evidence="37">
        <dbReference type="Rhea" id="RHEA:61361"/>
    </physiologicalReaction>
</comment>
<dbReference type="InterPro" id="IPR036640">
    <property type="entry name" value="ABC1_TM_sf"/>
</dbReference>
<dbReference type="PANTHER" id="PTHR24221:SF654">
    <property type="entry name" value="ATP-BINDING CASSETTE SUB-FAMILY B MEMBER 6"/>
    <property type="match status" value="1"/>
</dbReference>
<evidence type="ECO:0000256" key="41">
    <source>
        <dbReference type="SAM" id="Phobius"/>
    </source>
</evidence>
<dbReference type="InterPro" id="IPR003593">
    <property type="entry name" value="AAA+_ATPase"/>
</dbReference>
<dbReference type="GO" id="GO:0005524">
    <property type="term" value="F:ATP binding"/>
    <property type="evidence" value="ECO:0007669"/>
    <property type="project" value="UniProtKB-KW"/>
</dbReference>
<comment type="subcellular location">
    <subcellularLocation>
        <location evidence="8">Cell membrane</location>
        <topology evidence="8">Multi-pass membrane protein</topology>
    </subcellularLocation>
    <subcellularLocation>
        <location evidence="1">Early endosome membrane</location>
    </subcellularLocation>
    <subcellularLocation>
        <location evidence="6">Endoplasmic reticulum membrane</location>
        <topology evidence="6">Multi-pass membrane protein</topology>
    </subcellularLocation>
    <subcellularLocation>
        <location evidence="3">Endosome membrane</location>
        <topology evidence="3">Multi-pass membrane protein</topology>
    </subcellularLocation>
    <subcellularLocation>
        <location evidence="2">Endosome</location>
        <location evidence="2">Multivesicular body membrane</location>
    </subcellularLocation>
    <subcellularLocation>
        <location evidence="9">Golgi apparatus membrane</location>
        <topology evidence="9">Multi-pass membrane protein</topology>
    </subcellularLocation>
    <subcellularLocation>
        <location evidence="5">Late endosome membrane</location>
    </subcellularLocation>
    <subcellularLocation>
        <location evidence="10">Lysosome membrane</location>
    </subcellularLocation>
    <subcellularLocation>
        <location evidence="28">Melanosome membrane</location>
    </subcellularLocation>
    <subcellularLocation>
        <location evidence="4">Mitochondrion outer membrane</location>
        <topology evidence="4">Multi-pass membrane protein</topology>
    </subcellularLocation>
    <subcellularLocation>
        <location evidence="7">Secreted</location>
        <location evidence="7">Extracellular exosome</location>
    </subcellularLocation>
</comment>
<feature type="non-terminal residue" evidence="44">
    <location>
        <position position="1"/>
    </location>
</feature>
<comment type="catalytic activity">
    <reaction evidence="33">
        <text>heme b(in) + ATP + H2O = heme b(out) + ADP + phosphate + H(+)</text>
        <dbReference type="Rhea" id="RHEA:19261"/>
        <dbReference type="ChEBI" id="CHEBI:15377"/>
        <dbReference type="ChEBI" id="CHEBI:15378"/>
        <dbReference type="ChEBI" id="CHEBI:30616"/>
        <dbReference type="ChEBI" id="CHEBI:43474"/>
        <dbReference type="ChEBI" id="CHEBI:60344"/>
        <dbReference type="ChEBI" id="CHEBI:456216"/>
        <dbReference type="EC" id="7.6.2.5"/>
    </reaction>
    <physiologicalReaction direction="left-to-right" evidence="33">
        <dbReference type="Rhea" id="RHEA:19262"/>
    </physiologicalReaction>
</comment>
<dbReference type="GO" id="GO:0005765">
    <property type="term" value="C:lysosomal membrane"/>
    <property type="evidence" value="ECO:0007669"/>
    <property type="project" value="UniProtKB-SubCell"/>
</dbReference>
<dbReference type="GO" id="GO:0031901">
    <property type="term" value="C:early endosome membrane"/>
    <property type="evidence" value="ECO:0007669"/>
    <property type="project" value="UniProtKB-SubCell"/>
</dbReference>
<keyword evidence="23" id="KW-0333">Golgi apparatus</keyword>
<evidence type="ECO:0000256" key="18">
    <source>
        <dbReference type="ARBA" id="ARBA00022787"/>
    </source>
</evidence>
<keyword evidence="14" id="KW-0964">Secreted</keyword>
<keyword evidence="24" id="KW-0496">Mitochondrion</keyword>
<keyword evidence="25 41" id="KW-0472">Membrane</keyword>
<evidence type="ECO:0000313" key="45">
    <source>
        <dbReference type="Proteomes" id="UP001497623"/>
    </source>
</evidence>
<protein>
    <recommendedName>
        <fullName evidence="31">ATP-binding cassette sub-family B member 6</fullName>
        <ecNumber evidence="30">7.6.2.5</ecNumber>
    </recommendedName>
    <alternativeName>
        <fullName evidence="32">ABC-type heme transporter ABCB6</fullName>
    </alternativeName>
</protein>
<dbReference type="SUPFAM" id="SSF52540">
    <property type="entry name" value="P-loop containing nucleoside triphosphate hydrolases"/>
    <property type="match status" value="1"/>
</dbReference>
<feature type="domain" description="ABC transporter" evidence="42">
    <location>
        <begin position="420"/>
        <end position="654"/>
    </location>
</feature>
<keyword evidence="21" id="KW-1278">Translocase</keyword>
<evidence type="ECO:0000256" key="28">
    <source>
        <dbReference type="ARBA" id="ARBA00024320"/>
    </source>
</evidence>
<evidence type="ECO:0000256" key="31">
    <source>
        <dbReference type="ARBA" id="ARBA00024439"/>
    </source>
</evidence>
<evidence type="ECO:0000256" key="22">
    <source>
        <dbReference type="ARBA" id="ARBA00022989"/>
    </source>
</evidence>
<evidence type="ECO:0000256" key="9">
    <source>
        <dbReference type="ARBA" id="ARBA00004653"/>
    </source>
</evidence>
<evidence type="ECO:0000259" key="42">
    <source>
        <dbReference type="PROSITE" id="PS50893"/>
    </source>
</evidence>
<evidence type="ECO:0000256" key="39">
    <source>
        <dbReference type="ARBA" id="ARBA00048636"/>
    </source>
</evidence>
<dbReference type="AlphaFoldDB" id="A0AAV2QFT3"/>
<evidence type="ECO:0000256" key="16">
    <source>
        <dbReference type="ARBA" id="ARBA00022741"/>
    </source>
</evidence>
<evidence type="ECO:0000256" key="32">
    <source>
        <dbReference type="ARBA" id="ARBA00031413"/>
    </source>
</evidence>
<comment type="catalytic activity">
    <reaction evidence="34">
        <text>coproporphyrinogen III(in) + ATP + H2O = coproporphyrinogen III(out) + ADP + phosphate + H(+)</text>
        <dbReference type="Rhea" id="RHEA:66680"/>
        <dbReference type="ChEBI" id="CHEBI:15377"/>
        <dbReference type="ChEBI" id="CHEBI:15378"/>
        <dbReference type="ChEBI" id="CHEBI:30616"/>
        <dbReference type="ChEBI" id="CHEBI:43474"/>
        <dbReference type="ChEBI" id="CHEBI:57309"/>
        <dbReference type="ChEBI" id="CHEBI:456216"/>
    </reaction>
    <physiologicalReaction direction="left-to-right" evidence="34">
        <dbReference type="Rhea" id="RHEA:66681"/>
    </physiologicalReaction>
</comment>
<dbReference type="Pfam" id="PF16185">
    <property type="entry name" value="MTABC_N"/>
    <property type="match status" value="1"/>
</dbReference>
<dbReference type="EC" id="7.6.2.5" evidence="30"/>
<dbReference type="GO" id="GO:0005886">
    <property type="term" value="C:plasma membrane"/>
    <property type="evidence" value="ECO:0007669"/>
    <property type="project" value="UniProtKB-SubCell"/>
</dbReference>
<evidence type="ECO:0000256" key="12">
    <source>
        <dbReference type="ARBA" id="ARBA00022448"/>
    </source>
</evidence>
<keyword evidence="19" id="KW-0256">Endoplasmic reticulum</keyword>
<evidence type="ECO:0000256" key="20">
    <source>
        <dbReference type="ARBA" id="ARBA00022840"/>
    </source>
</evidence>
<comment type="catalytic activity">
    <reaction evidence="36">
        <text>protoporphyrin IX(in) + ATP + H2O = protoporphyrin IX(out) + ADP + phosphate + H(+)</text>
        <dbReference type="Rhea" id="RHEA:61336"/>
        <dbReference type="ChEBI" id="CHEBI:15377"/>
        <dbReference type="ChEBI" id="CHEBI:15378"/>
        <dbReference type="ChEBI" id="CHEBI:30616"/>
        <dbReference type="ChEBI" id="CHEBI:43474"/>
        <dbReference type="ChEBI" id="CHEBI:57306"/>
        <dbReference type="ChEBI" id="CHEBI:456216"/>
    </reaction>
    <physiologicalReaction direction="left-to-right" evidence="36">
        <dbReference type="Rhea" id="RHEA:61337"/>
    </physiologicalReaction>
</comment>
<keyword evidence="26" id="KW-1015">Disulfide bond</keyword>
<evidence type="ECO:0000256" key="35">
    <source>
        <dbReference type="ARBA" id="ARBA00047789"/>
    </source>
</evidence>
<feature type="transmembrane region" description="Helical" evidence="41">
    <location>
        <begin position="332"/>
        <end position="349"/>
    </location>
</feature>
<accession>A0AAV2QFT3</accession>
<evidence type="ECO:0000256" key="37">
    <source>
        <dbReference type="ARBA" id="ARBA00048455"/>
    </source>
</evidence>
<evidence type="ECO:0000256" key="25">
    <source>
        <dbReference type="ARBA" id="ARBA00023136"/>
    </source>
</evidence>
<proteinExistence type="inferred from homology"/>
<dbReference type="FunFam" id="1.20.1560.10:FF:000022">
    <property type="entry name" value="ATP-binding cassette sub-family B member 6, mitochondrial"/>
    <property type="match status" value="1"/>
</dbReference>
<keyword evidence="16" id="KW-0547">Nucleotide-binding</keyword>
<dbReference type="GO" id="GO:0005741">
    <property type="term" value="C:mitochondrial outer membrane"/>
    <property type="evidence" value="ECO:0007669"/>
    <property type="project" value="UniProtKB-SubCell"/>
</dbReference>
<keyword evidence="15 41" id="KW-0812">Transmembrane</keyword>
<evidence type="ECO:0000256" key="4">
    <source>
        <dbReference type="ARBA" id="ARBA00004374"/>
    </source>
</evidence>
<evidence type="ECO:0000256" key="7">
    <source>
        <dbReference type="ARBA" id="ARBA00004550"/>
    </source>
</evidence>
<feature type="transmembrane region" description="Helical" evidence="41">
    <location>
        <begin position="91"/>
        <end position="114"/>
    </location>
</feature>
<gene>
    <name evidence="44" type="ORF">MNOR_LOCUS11283</name>
</gene>
<evidence type="ECO:0000256" key="3">
    <source>
        <dbReference type="ARBA" id="ARBA00004337"/>
    </source>
</evidence>
<sequence>LSRLTDKMEFSLFIGRYASGCLLFILGLKAPGISTLRDYVNFGGSISNPELEDANSDTPPERSSSTWKNVWKKMTTLLPFLWPKKSIMLQLAVFFCFVLLLIGRAANVFVPIYYKLIVDALGGVGEGPVFCWQYVLIYVGLKFLQGGGTGGMGLLNNLRSLLWISVQQYTSREVQVQLYAHLHSLSLRWHLSRKTGEVLRVMDRGTASINSLLQYIIFNIFPTVVDIIVAIIFFTTEFNYWFGIIVFITMAAYLAVTIAVTEWRTKYRRSMNLADNEQRARGVDSLLNFETVKYYGAEDYEVNRYKNSILAYQVEEWKSNASLGMLNTIQNFVINGGLLAGSVLAAWLVSKNEGFTVGDYVLFSTYIMQLYTPLNWFGTYYRMIQQNFIDMENMFELLDEKEEVVDKGDAKDLLVPQGSIKFENVSFHYIPERPILKNVSFEVAPGQTVAIVGPTGSGKSTIIRLLFRFYDVVDGNIIVDHVNIKDYKQKSLRMAIGVVPQDTVLFNDSIMYNIQYGKILASEDEVKAAARYADIHEKITTFPEQYETKVGERGLKLSGGEKQRVAIARTILKAPAFILLDEATSALDTQTERNIQAALQKVCADRTVLVVAHRLSTIIHAHTILVMQDGGIVERGNHEELLGSGGVYAGMWRQQLEANNNATAVEEVSTNEEPVTENESKPT</sequence>
<evidence type="ECO:0000256" key="11">
    <source>
        <dbReference type="ARBA" id="ARBA00011738"/>
    </source>
</evidence>
<dbReference type="GO" id="GO:0005576">
    <property type="term" value="C:extracellular region"/>
    <property type="evidence" value="ECO:0007669"/>
    <property type="project" value="UniProtKB-SubCell"/>
</dbReference>
<evidence type="ECO:0000256" key="23">
    <source>
        <dbReference type="ARBA" id="ARBA00023034"/>
    </source>
</evidence>
<evidence type="ECO:0000256" key="14">
    <source>
        <dbReference type="ARBA" id="ARBA00022525"/>
    </source>
</evidence>
<evidence type="ECO:0000256" key="6">
    <source>
        <dbReference type="ARBA" id="ARBA00004477"/>
    </source>
</evidence>
<keyword evidence="12" id="KW-0813">Transport</keyword>
<evidence type="ECO:0000256" key="40">
    <source>
        <dbReference type="ARBA" id="ARBA00049398"/>
    </source>
</evidence>
<dbReference type="InterPro" id="IPR032410">
    <property type="entry name" value="ABCB6_N"/>
</dbReference>
<dbReference type="Proteomes" id="UP001497623">
    <property type="component" value="Unassembled WGS sequence"/>
</dbReference>